<dbReference type="Gene3D" id="3.40.50.300">
    <property type="entry name" value="P-loop containing nucleotide triphosphate hydrolases"/>
    <property type="match status" value="1"/>
</dbReference>
<dbReference type="GO" id="GO:0003677">
    <property type="term" value="F:DNA binding"/>
    <property type="evidence" value="ECO:0007669"/>
    <property type="project" value="InterPro"/>
</dbReference>
<dbReference type="InterPro" id="IPR014016">
    <property type="entry name" value="UvrD-like_ATP-bd"/>
</dbReference>
<accession>A0A109K275</accession>
<evidence type="ECO:0000259" key="6">
    <source>
        <dbReference type="Pfam" id="PF00580"/>
    </source>
</evidence>
<dbReference type="OrthoDB" id="7211215at2"/>
<name>A0A109K275_9HYPH</name>
<feature type="domain" description="UvrD-like helicase ATP-binding" evidence="6">
    <location>
        <begin position="15"/>
        <end position="91"/>
    </location>
</feature>
<evidence type="ECO:0000313" key="8">
    <source>
        <dbReference type="Proteomes" id="UP000068164"/>
    </source>
</evidence>
<keyword evidence="2" id="KW-0378">Hydrolase</keyword>
<evidence type="ECO:0000256" key="4">
    <source>
        <dbReference type="ARBA" id="ARBA00022840"/>
    </source>
</evidence>
<feature type="domain" description="UvrD-like helicase ATP-binding" evidence="6">
    <location>
        <begin position="104"/>
        <end position="174"/>
    </location>
</feature>
<comment type="caution">
    <text evidence="7">The sequence shown here is derived from an EMBL/GenBank/DDBJ whole genome shotgun (WGS) entry which is preliminary data.</text>
</comment>
<dbReference type="GO" id="GO:0043138">
    <property type="term" value="F:3'-5' DNA helicase activity"/>
    <property type="evidence" value="ECO:0007669"/>
    <property type="project" value="TreeGrafter"/>
</dbReference>
<evidence type="ECO:0000256" key="3">
    <source>
        <dbReference type="ARBA" id="ARBA00022806"/>
    </source>
</evidence>
<evidence type="ECO:0000256" key="5">
    <source>
        <dbReference type="ARBA" id="ARBA00034923"/>
    </source>
</evidence>
<keyword evidence="8" id="KW-1185">Reference proteome</keyword>
<dbReference type="GO" id="GO:0005524">
    <property type="term" value="F:ATP binding"/>
    <property type="evidence" value="ECO:0007669"/>
    <property type="project" value="UniProtKB-KW"/>
</dbReference>
<keyword evidence="3" id="KW-0347">Helicase</keyword>
<protein>
    <recommendedName>
        <fullName evidence="5">DNA 3'-5' helicase II</fullName>
    </recommendedName>
</protein>
<dbReference type="InterPro" id="IPR000212">
    <property type="entry name" value="DNA_helicase_UvrD/REP"/>
</dbReference>
<gene>
    <name evidence="7" type="ORF">AS026_28625</name>
</gene>
<dbReference type="PANTHER" id="PTHR11070">
    <property type="entry name" value="UVRD / RECB / PCRA DNA HELICASE FAMILY MEMBER"/>
    <property type="match status" value="1"/>
</dbReference>
<dbReference type="EMBL" id="LNCD01000012">
    <property type="protein sequence ID" value="KWV59353.1"/>
    <property type="molecule type" value="Genomic_DNA"/>
</dbReference>
<organism evidence="7 8">
    <name type="scientific">Rhizobium altiplani</name>
    <dbReference type="NCBI Taxonomy" id="1864509"/>
    <lineage>
        <taxon>Bacteria</taxon>
        <taxon>Pseudomonadati</taxon>
        <taxon>Pseudomonadota</taxon>
        <taxon>Alphaproteobacteria</taxon>
        <taxon>Hyphomicrobiales</taxon>
        <taxon>Rhizobiaceae</taxon>
        <taxon>Rhizobium/Agrobacterium group</taxon>
        <taxon>Rhizobium</taxon>
    </lineage>
</organism>
<dbReference type="GO" id="GO:0016787">
    <property type="term" value="F:hydrolase activity"/>
    <property type="evidence" value="ECO:0007669"/>
    <property type="project" value="UniProtKB-KW"/>
</dbReference>
<dbReference type="GO" id="GO:0000725">
    <property type="term" value="P:recombinational repair"/>
    <property type="evidence" value="ECO:0007669"/>
    <property type="project" value="TreeGrafter"/>
</dbReference>
<dbReference type="SUPFAM" id="SSF52540">
    <property type="entry name" value="P-loop containing nucleoside triphosphate hydrolases"/>
    <property type="match status" value="1"/>
</dbReference>
<proteinExistence type="predicted"/>
<sequence length="471" mass="50886">MTAAIPDLLSIHRGCVSAPAGCGKTHLIVSTLARHDDNKPILVMTHTNAGVAALKKRLNALQIPARKYRLATIDGWALHLISTFPTRSGHDPKITELRSPGSDYTAIKTHTLALLKGGHLDDVLKATYSRLLVDEYQDCMKPQHDIVMAMAELVPTCVLGDDLQCIFGWSGPKVDWTEVLNFFPLIGELDTPHRWNNVGCNELGQWLLDIRPLLREGSPIDLTAAPEQVEWVKISGSSDSATLLKAARTASPVRAGSILILCSGKDKRRQQNVARHTPGAVVVESVDLSDFVDFAASFAFDGAEATEELIDFAATVMTGVDASSMKTRLKSLGKGTASKPVTDAEQAALDFAGSPTPSKANALLVEINKQPGVRPHRPALLSACLRTLNSCSDAEEFHELAIAVREQQRVIGREIKGRAVGSTLLLKGLEADVAVLLDTSTFSAQDLYVALTRGARKIVICSETNILRPKK</sequence>
<dbReference type="Pfam" id="PF00580">
    <property type="entry name" value="UvrD-helicase"/>
    <property type="match status" value="2"/>
</dbReference>
<evidence type="ECO:0000256" key="2">
    <source>
        <dbReference type="ARBA" id="ARBA00022801"/>
    </source>
</evidence>
<reference evidence="7 8" key="1">
    <citation type="submission" date="2015-11" db="EMBL/GenBank/DDBJ databases">
        <title>Draft Genome Sequence of the Strain BR 10423 (Rhizobium sp.) isolated from nodules of Mimosa pudica.</title>
        <authorList>
            <person name="Barauna A.C."/>
            <person name="Zilli J.E."/>
            <person name="Simoes-Araujo J.L."/>
            <person name="Reis V.M."/>
            <person name="James E.K."/>
            <person name="Reis F.B.Jr."/>
            <person name="Rouws L.F."/>
            <person name="Passos S.R."/>
            <person name="Gois S.R."/>
        </authorList>
    </citation>
    <scope>NUCLEOTIDE SEQUENCE [LARGE SCALE GENOMIC DNA]</scope>
    <source>
        <strain evidence="7 8">BR10423</strain>
    </source>
</reference>
<dbReference type="PANTHER" id="PTHR11070:SF2">
    <property type="entry name" value="ATP-DEPENDENT DNA HELICASE SRS2"/>
    <property type="match status" value="1"/>
</dbReference>
<dbReference type="InterPro" id="IPR027417">
    <property type="entry name" value="P-loop_NTPase"/>
</dbReference>
<dbReference type="AlphaFoldDB" id="A0A109K275"/>
<dbReference type="Proteomes" id="UP000068164">
    <property type="component" value="Unassembled WGS sequence"/>
</dbReference>
<keyword evidence="4" id="KW-0067">ATP-binding</keyword>
<dbReference type="RefSeq" id="WP_062368568.1">
    <property type="nucleotide sequence ID" value="NZ_LNCD01000012.1"/>
</dbReference>
<evidence type="ECO:0000256" key="1">
    <source>
        <dbReference type="ARBA" id="ARBA00022741"/>
    </source>
</evidence>
<keyword evidence="1" id="KW-0547">Nucleotide-binding</keyword>
<evidence type="ECO:0000313" key="7">
    <source>
        <dbReference type="EMBL" id="KWV59353.1"/>
    </source>
</evidence>